<protein>
    <submittedName>
        <fullName evidence="1">Gluconate 2-dehydrogenase subunit 3 family protein</fullName>
        <ecNumber evidence="1">1.-.-.-</ecNumber>
    </submittedName>
</protein>
<organism evidence="1 2">
    <name type="scientific">Paraglaciecola aquimarina</name>
    <dbReference type="NCBI Taxonomy" id="1235557"/>
    <lineage>
        <taxon>Bacteria</taxon>
        <taxon>Pseudomonadati</taxon>
        <taxon>Pseudomonadota</taxon>
        <taxon>Gammaproteobacteria</taxon>
        <taxon>Alteromonadales</taxon>
        <taxon>Alteromonadaceae</taxon>
        <taxon>Paraglaciecola</taxon>
    </lineage>
</organism>
<reference evidence="1 2" key="1">
    <citation type="submission" date="2023-10" db="EMBL/GenBank/DDBJ databases">
        <title>Glaciecola aquimarina strain GGW-M5 nov., isolated from a coastal seawater.</title>
        <authorList>
            <person name="Bayburt H."/>
            <person name="Kim J.M."/>
            <person name="Choi B.J."/>
            <person name="Jeon C.O."/>
        </authorList>
    </citation>
    <scope>NUCLEOTIDE SEQUENCE [LARGE SCALE GENOMIC DNA]</scope>
    <source>
        <strain evidence="1 2">KCTC 32108</strain>
    </source>
</reference>
<keyword evidence="1" id="KW-0560">Oxidoreductase</keyword>
<comment type="caution">
    <text evidence="1">The sequence shown here is derived from an EMBL/GenBank/DDBJ whole genome shotgun (WGS) entry which is preliminary data.</text>
</comment>
<dbReference type="GO" id="GO:0016491">
    <property type="term" value="F:oxidoreductase activity"/>
    <property type="evidence" value="ECO:0007669"/>
    <property type="project" value="UniProtKB-KW"/>
</dbReference>
<proteinExistence type="predicted"/>
<dbReference type="EMBL" id="JAWDIO010000001">
    <property type="protein sequence ID" value="MDU0352615.1"/>
    <property type="molecule type" value="Genomic_DNA"/>
</dbReference>
<dbReference type="RefSeq" id="WP_316024326.1">
    <property type="nucleotide sequence ID" value="NZ_JAWDIO010000001.1"/>
</dbReference>
<dbReference type="EC" id="1.-.-.-" evidence="1"/>
<dbReference type="Pfam" id="PF13618">
    <property type="entry name" value="Gluconate_2-dh3"/>
    <property type="match status" value="1"/>
</dbReference>
<gene>
    <name evidence="1" type="ORF">RS130_00625</name>
</gene>
<sequence>MQIMDVILPKTDSPSATEVNVHMIMDNMFHKVFTPNYKKSFLQSFAKLNLYLTSKQFHTASPKEQTELLLQLENAKDAAQGFKAYIDIKQQSIAYYLSNEEIAENYLNYLPIPDGYTARISVAEVGGKAWAE</sequence>
<dbReference type="Proteomes" id="UP001247805">
    <property type="component" value="Unassembled WGS sequence"/>
</dbReference>
<keyword evidence="2" id="KW-1185">Reference proteome</keyword>
<name>A0ABU3SRH9_9ALTE</name>
<dbReference type="InterPro" id="IPR027056">
    <property type="entry name" value="Gluconate_2DH_su3"/>
</dbReference>
<evidence type="ECO:0000313" key="1">
    <source>
        <dbReference type="EMBL" id="MDU0352615.1"/>
    </source>
</evidence>
<accession>A0ABU3SRH9</accession>
<evidence type="ECO:0000313" key="2">
    <source>
        <dbReference type="Proteomes" id="UP001247805"/>
    </source>
</evidence>